<dbReference type="Proteomes" id="UP000184280">
    <property type="component" value="Unassembled WGS sequence"/>
</dbReference>
<feature type="signal peptide" evidence="1">
    <location>
        <begin position="1"/>
        <end position="22"/>
    </location>
</feature>
<dbReference type="GO" id="GO:0016491">
    <property type="term" value="F:oxidoreductase activity"/>
    <property type="evidence" value="ECO:0007669"/>
    <property type="project" value="InterPro"/>
</dbReference>
<gene>
    <name evidence="3" type="ORF">SAMN04488494_0145</name>
</gene>
<evidence type="ECO:0000256" key="1">
    <source>
        <dbReference type="SAM" id="SignalP"/>
    </source>
</evidence>
<evidence type="ECO:0000259" key="2">
    <source>
        <dbReference type="PROSITE" id="PS51352"/>
    </source>
</evidence>
<dbReference type="AlphaFoldDB" id="A0A1M7NQT8"/>
<dbReference type="Gene3D" id="3.40.30.10">
    <property type="entry name" value="Glutaredoxin"/>
    <property type="match status" value="1"/>
</dbReference>
<sequence length="185" mass="20691">MRKFLLWFLAVLLMTACGGCSAIDDKVDGDEVMYADSLVVGDQLPEFEVTMNDGSVVRTADLQGQPSVVVLFSVDCPDCRHELPEVQKLWDRSRQGELTGNGKPLPIVLIARKNLAEDIEPFWKFAEFTMPYSPQPDRKVYSRFAPSRIPRIYISDASATIRVAYADTGMPTAETLAEEISRLNE</sequence>
<accession>A0A1M7NQT8</accession>
<dbReference type="CDD" id="cd02966">
    <property type="entry name" value="TlpA_like_family"/>
    <property type="match status" value="1"/>
</dbReference>
<dbReference type="InterPro" id="IPR036249">
    <property type="entry name" value="Thioredoxin-like_sf"/>
</dbReference>
<proteinExistence type="predicted"/>
<name>A0A1M7NQT8_XYLRU</name>
<dbReference type="RefSeq" id="WP_233426348.1">
    <property type="nucleotide sequence ID" value="NZ_FOLF01000009.1"/>
</dbReference>
<protein>
    <submittedName>
        <fullName evidence="3">Cytochrome oxidase Cu insertion factor, SCO1/SenC/PrrC family</fullName>
    </submittedName>
</protein>
<reference evidence="3 4" key="1">
    <citation type="submission" date="2016-11" db="EMBL/GenBank/DDBJ databases">
        <authorList>
            <person name="Jaros S."/>
            <person name="Januszkiewicz K."/>
            <person name="Wedrychowicz H."/>
        </authorList>
    </citation>
    <scope>NUCLEOTIDE SEQUENCE [LARGE SCALE GENOMIC DNA]</scope>
    <source>
        <strain evidence="3 4">BPI-34</strain>
    </source>
</reference>
<dbReference type="GO" id="GO:0016209">
    <property type="term" value="F:antioxidant activity"/>
    <property type="evidence" value="ECO:0007669"/>
    <property type="project" value="InterPro"/>
</dbReference>
<dbReference type="Pfam" id="PF00578">
    <property type="entry name" value="AhpC-TSA"/>
    <property type="match status" value="1"/>
</dbReference>
<feature type="domain" description="Thioredoxin" evidence="2">
    <location>
        <begin position="38"/>
        <end position="185"/>
    </location>
</feature>
<dbReference type="InterPro" id="IPR013766">
    <property type="entry name" value="Thioredoxin_domain"/>
</dbReference>
<keyword evidence="1" id="KW-0732">Signal</keyword>
<dbReference type="PROSITE" id="PS51352">
    <property type="entry name" value="THIOREDOXIN_2"/>
    <property type="match status" value="1"/>
</dbReference>
<feature type="chain" id="PRO_5009928496" evidence="1">
    <location>
        <begin position="23"/>
        <end position="185"/>
    </location>
</feature>
<organism evidence="3 4">
    <name type="scientific">Xylanibacter ruminicola</name>
    <name type="common">Prevotella ruminicola</name>
    <dbReference type="NCBI Taxonomy" id="839"/>
    <lineage>
        <taxon>Bacteria</taxon>
        <taxon>Pseudomonadati</taxon>
        <taxon>Bacteroidota</taxon>
        <taxon>Bacteroidia</taxon>
        <taxon>Bacteroidales</taxon>
        <taxon>Prevotellaceae</taxon>
        <taxon>Xylanibacter</taxon>
    </lineage>
</organism>
<dbReference type="PROSITE" id="PS51257">
    <property type="entry name" value="PROKAR_LIPOPROTEIN"/>
    <property type="match status" value="1"/>
</dbReference>
<dbReference type="InterPro" id="IPR000866">
    <property type="entry name" value="AhpC/TSA"/>
</dbReference>
<evidence type="ECO:0000313" key="4">
    <source>
        <dbReference type="Proteomes" id="UP000184280"/>
    </source>
</evidence>
<evidence type="ECO:0000313" key="3">
    <source>
        <dbReference type="EMBL" id="SHN06367.1"/>
    </source>
</evidence>
<dbReference type="PANTHER" id="PTHR42852:SF17">
    <property type="entry name" value="THIOREDOXIN-LIKE PROTEIN HI_1115"/>
    <property type="match status" value="1"/>
</dbReference>
<dbReference type="EMBL" id="FRCJ01000011">
    <property type="protein sequence ID" value="SHN06367.1"/>
    <property type="molecule type" value="Genomic_DNA"/>
</dbReference>
<dbReference type="SUPFAM" id="SSF52833">
    <property type="entry name" value="Thioredoxin-like"/>
    <property type="match status" value="1"/>
</dbReference>
<dbReference type="InterPro" id="IPR050553">
    <property type="entry name" value="Thioredoxin_ResA/DsbE_sf"/>
</dbReference>
<dbReference type="PANTHER" id="PTHR42852">
    <property type="entry name" value="THIOL:DISULFIDE INTERCHANGE PROTEIN DSBE"/>
    <property type="match status" value="1"/>
</dbReference>